<dbReference type="AlphaFoldDB" id="A0A9P5ZFT0"/>
<gene>
    <name evidence="3" type="ORF">BDN70DRAFT_926961</name>
</gene>
<reference evidence="3" key="1">
    <citation type="submission" date="2020-11" db="EMBL/GenBank/DDBJ databases">
        <authorList>
            <consortium name="DOE Joint Genome Institute"/>
            <person name="Ahrendt S."/>
            <person name="Riley R."/>
            <person name="Andreopoulos W."/>
            <person name="Labutti K."/>
            <person name="Pangilinan J."/>
            <person name="Ruiz-Duenas F.J."/>
            <person name="Barrasa J.M."/>
            <person name="Sanchez-Garcia M."/>
            <person name="Camarero S."/>
            <person name="Miyauchi S."/>
            <person name="Serrano A."/>
            <person name="Linde D."/>
            <person name="Babiker R."/>
            <person name="Drula E."/>
            <person name="Ayuso-Fernandez I."/>
            <person name="Pacheco R."/>
            <person name="Padilla G."/>
            <person name="Ferreira P."/>
            <person name="Barriuso J."/>
            <person name="Kellner H."/>
            <person name="Castanera R."/>
            <person name="Alfaro M."/>
            <person name="Ramirez L."/>
            <person name="Pisabarro A.G."/>
            <person name="Kuo A."/>
            <person name="Tritt A."/>
            <person name="Lipzen A."/>
            <person name="He G."/>
            <person name="Yan M."/>
            <person name="Ng V."/>
            <person name="Cullen D."/>
            <person name="Martin F."/>
            <person name="Rosso M.-N."/>
            <person name="Henrissat B."/>
            <person name="Hibbett D."/>
            <person name="Martinez A.T."/>
            <person name="Grigoriev I.V."/>
        </authorList>
    </citation>
    <scope>NUCLEOTIDE SEQUENCE</scope>
    <source>
        <strain evidence="3">CIRM-BRFM 674</strain>
    </source>
</reference>
<keyword evidence="4" id="KW-1185">Reference proteome</keyword>
<evidence type="ECO:0000313" key="3">
    <source>
        <dbReference type="EMBL" id="KAF9486275.1"/>
    </source>
</evidence>
<organism evidence="3 4">
    <name type="scientific">Pholiota conissans</name>
    <dbReference type="NCBI Taxonomy" id="109636"/>
    <lineage>
        <taxon>Eukaryota</taxon>
        <taxon>Fungi</taxon>
        <taxon>Dikarya</taxon>
        <taxon>Basidiomycota</taxon>
        <taxon>Agaricomycotina</taxon>
        <taxon>Agaricomycetes</taxon>
        <taxon>Agaricomycetidae</taxon>
        <taxon>Agaricales</taxon>
        <taxon>Agaricineae</taxon>
        <taxon>Strophariaceae</taxon>
        <taxon>Pholiota</taxon>
    </lineage>
</organism>
<sequence length="558" mass="57875">MAASFFIEGTLAVQNTLISRQGPDIPASSNLFVFSSLPNATTCEPFVITWNYQGDNTPISINITDSGVSQDPPATSTTRHNTDSNTNVARAVPTGLNPVPIVTLPIAQDVLPAYMRYEWQAVTVPQGWYEVVASVSYANEPVAEAYPSLAFFVSNGTDVSCLSSSSTTPSPTSTITTSITSPASSGTSTPTIVPIGGASSSSSHSVGLIVGVTIGCVAFLAIICTTYFWLCRMMFRQRTKPSTGAGAGLSRRWNGLGSTDSRGGFMADPSSRRQHAASIGTIPMSPSEEAVVKAEKHSMHSGRGPFDDGMALATLPVLSQRSRSTSTPGVARSYSMSSSISNGLSAAEYGTAGLNVNTGRRSDDFANSGYPPSSPSSGFGARNSALFIPAPGQGGPGLSRSHSLSTSATHQTSMAGHLGGSSPSTTSHAGLLTQAAAAESNANAYSRTSSPAFPSDAATKQANRRSLGGGKRKPVPAYDAEEQNAAPPVPSLSTTPVPPLSPSPSPLPEHTPHYLTRSQAGNDHSQHELAHKSSFGPGGVEGKPLHYLIPDMPMSLKD</sequence>
<feature type="compositionally biased region" description="Polar residues" evidence="1">
    <location>
        <begin position="400"/>
        <end position="414"/>
    </location>
</feature>
<dbReference type="OrthoDB" id="3266934at2759"/>
<dbReference type="EMBL" id="MU155131">
    <property type="protein sequence ID" value="KAF9486275.1"/>
    <property type="molecule type" value="Genomic_DNA"/>
</dbReference>
<accession>A0A9P5ZFT0</accession>
<feature type="transmembrane region" description="Helical" evidence="2">
    <location>
        <begin position="208"/>
        <end position="230"/>
    </location>
</feature>
<feature type="compositionally biased region" description="Low complexity" evidence="1">
    <location>
        <begin position="368"/>
        <end position="380"/>
    </location>
</feature>
<feature type="compositionally biased region" description="Pro residues" evidence="1">
    <location>
        <begin position="496"/>
        <end position="509"/>
    </location>
</feature>
<feature type="region of interest" description="Disordered" evidence="1">
    <location>
        <begin position="363"/>
        <end position="428"/>
    </location>
</feature>
<evidence type="ECO:0000256" key="2">
    <source>
        <dbReference type="SAM" id="Phobius"/>
    </source>
</evidence>
<evidence type="ECO:0000256" key="1">
    <source>
        <dbReference type="SAM" id="MobiDB-lite"/>
    </source>
</evidence>
<protein>
    <submittedName>
        <fullName evidence="3">Uncharacterized protein</fullName>
    </submittedName>
</protein>
<keyword evidence="2" id="KW-0472">Membrane</keyword>
<feature type="region of interest" description="Disordered" evidence="1">
    <location>
        <begin position="163"/>
        <end position="186"/>
    </location>
</feature>
<name>A0A9P5ZFT0_9AGAR</name>
<keyword evidence="2" id="KW-1133">Transmembrane helix</keyword>
<evidence type="ECO:0000313" key="4">
    <source>
        <dbReference type="Proteomes" id="UP000807469"/>
    </source>
</evidence>
<dbReference type="Proteomes" id="UP000807469">
    <property type="component" value="Unassembled WGS sequence"/>
</dbReference>
<feature type="region of interest" description="Disordered" evidence="1">
    <location>
        <begin position="442"/>
        <end position="558"/>
    </location>
</feature>
<comment type="caution">
    <text evidence="3">The sequence shown here is derived from an EMBL/GenBank/DDBJ whole genome shotgun (WGS) entry which is preliminary data.</text>
</comment>
<proteinExistence type="predicted"/>
<keyword evidence="2" id="KW-0812">Transmembrane</keyword>